<organism evidence="2 3">
    <name type="scientific">Maribacter arenosus</name>
    <dbReference type="NCBI Taxonomy" id="1854708"/>
    <lineage>
        <taxon>Bacteria</taxon>
        <taxon>Pseudomonadati</taxon>
        <taxon>Bacteroidota</taxon>
        <taxon>Flavobacteriia</taxon>
        <taxon>Flavobacteriales</taxon>
        <taxon>Flavobacteriaceae</taxon>
        <taxon>Maribacter</taxon>
    </lineage>
</organism>
<feature type="transmembrane region" description="Helical" evidence="1">
    <location>
        <begin position="87"/>
        <end position="106"/>
    </location>
</feature>
<dbReference type="RefSeq" id="WP_188312571.1">
    <property type="nucleotide sequence ID" value="NZ_JABTCG010000001.1"/>
</dbReference>
<keyword evidence="3" id="KW-1185">Reference proteome</keyword>
<evidence type="ECO:0000313" key="3">
    <source>
        <dbReference type="Proteomes" id="UP000598350"/>
    </source>
</evidence>
<protein>
    <recommendedName>
        <fullName evidence="4">Sugar transporter</fullName>
    </recommendedName>
</protein>
<keyword evidence="1" id="KW-1133">Transmembrane helix</keyword>
<dbReference type="EMBL" id="JABTCG010000001">
    <property type="protein sequence ID" value="MBD0849447.1"/>
    <property type="molecule type" value="Genomic_DNA"/>
</dbReference>
<proteinExistence type="predicted"/>
<sequence>MTNDGKVKVPVWYWIVSVVALLWNLMGAMAYLSQAYMSDEVKAALPAERMELMENMPAWATAAFAFAVWGGVLGCLGLLLRKKWAKPVLVVSLIGILIQMGYSFFMTNAVEVYGTVEGVVMPIIVIVIGIGLVLFSKSALNKGWLS</sequence>
<name>A0ABR7VA74_9FLAO</name>
<feature type="transmembrane region" description="Helical" evidence="1">
    <location>
        <begin position="112"/>
        <end position="135"/>
    </location>
</feature>
<keyword evidence="1" id="KW-0472">Membrane</keyword>
<accession>A0ABR7VA74</accession>
<evidence type="ECO:0000313" key="2">
    <source>
        <dbReference type="EMBL" id="MBD0849447.1"/>
    </source>
</evidence>
<keyword evidence="1" id="KW-0812">Transmembrane</keyword>
<gene>
    <name evidence="2" type="ORF">HPE63_02110</name>
</gene>
<evidence type="ECO:0008006" key="4">
    <source>
        <dbReference type="Google" id="ProtNLM"/>
    </source>
</evidence>
<comment type="caution">
    <text evidence="2">The sequence shown here is derived from an EMBL/GenBank/DDBJ whole genome shotgun (WGS) entry which is preliminary data.</text>
</comment>
<reference evidence="2 3" key="1">
    <citation type="submission" date="2020-05" db="EMBL/GenBank/DDBJ databases">
        <title>The draft genome sequence of Maribacter arenosus CAU 1321.</title>
        <authorList>
            <person name="Mu L."/>
        </authorList>
    </citation>
    <scope>NUCLEOTIDE SEQUENCE [LARGE SCALE GENOMIC DNA]</scope>
    <source>
        <strain evidence="2 3">CAU 1321</strain>
    </source>
</reference>
<dbReference type="Proteomes" id="UP000598350">
    <property type="component" value="Unassembled WGS sequence"/>
</dbReference>
<evidence type="ECO:0000256" key="1">
    <source>
        <dbReference type="SAM" id="Phobius"/>
    </source>
</evidence>
<feature type="transmembrane region" description="Helical" evidence="1">
    <location>
        <begin position="56"/>
        <end position="80"/>
    </location>
</feature>
<feature type="transmembrane region" description="Helical" evidence="1">
    <location>
        <begin position="12"/>
        <end position="36"/>
    </location>
</feature>